<evidence type="ECO:0000259" key="2">
    <source>
        <dbReference type="SMART" id="SM00642"/>
    </source>
</evidence>
<dbReference type="InterPro" id="IPR017853">
    <property type="entry name" value="GH"/>
</dbReference>
<dbReference type="InterPro" id="IPR045857">
    <property type="entry name" value="O16G_dom_2"/>
</dbReference>
<evidence type="ECO:0000313" key="3">
    <source>
        <dbReference type="EMBL" id="SHG67257.1"/>
    </source>
</evidence>
<dbReference type="Gene3D" id="3.20.20.80">
    <property type="entry name" value="Glycosidases"/>
    <property type="match status" value="1"/>
</dbReference>
<dbReference type="GO" id="GO:0005975">
    <property type="term" value="P:carbohydrate metabolic process"/>
    <property type="evidence" value="ECO:0007669"/>
    <property type="project" value="InterPro"/>
</dbReference>
<evidence type="ECO:0000313" key="4">
    <source>
        <dbReference type="Proteomes" id="UP000199758"/>
    </source>
</evidence>
<dbReference type="OrthoDB" id="9805159at2"/>
<dbReference type="Proteomes" id="UP000199758">
    <property type="component" value="Unassembled WGS sequence"/>
</dbReference>
<dbReference type="InterPro" id="IPR006047">
    <property type="entry name" value="GH13_cat_dom"/>
</dbReference>
<reference evidence="3 4" key="1">
    <citation type="submission" date="2016-11" db="EMBL/GenBank/DDBJ databases">
        <authorList>
            <person name="Jaros S."/>
            <person name="Januszkiewicz K."/>
            <person name="Wedrychowicz H."/>
        </authorList>
    </citation>
    <scope>NUCLEOTIDE SEQUENCE [LARGE SCALE GENOMIC DNA]</scope>
    <source>
        <strain evidence="3 4">CGMCC 1.7049</strain>
    </source>
</reference>
<dbReference type="InterPro" id="IPR054049">
    <property type="entry name" value="SupH-like_C"/>
</dbReference>
<feature type="coiled-coil region" evidence="1">
    <location>
        <begin position="42"/>
        <end position="69"/>
    </location>
</feature>
<dbReference type="Pfam" id="PF22157">
    <property type="entry name" value="SupH-like_C"/>
    <property type="match status" value="1"/>
</dbReference>
<dbReference type="Gene3D" id="2.60.40.1180">
    <property type="entry name" value="Golgi alpha-mannosidase II"/>
    <property type="match status" value="1"/>
</dbReference>
<dbReference type="SUPFAM" id="SSF51011">
    <property type="entry name" value="Glycosyl hydrolase domain"/>
    <property type="match status" value="1"/>
</dbReference>
<dbReference type="SUPFAM" id="SSF51445">
    <property type="entry name" value="(Trans)glycosidases"/>
    <property type="match status" value="1"/>
</dbReference>
<dbReference type="STRING" id="490188.SAMN04488068_1035"/>
<dbReference type="AlphaFoldDB" id="A0A1M5LQ95"/>
<organism evidence="3 4">
    <name type="scientific">Hydrocarboniphaga daqingensis</name>
    <dbReference type="NCBI Taxonomy" id="490188"/>
    <lineage>
        <taxon>Bacteria</taxon>
        <taxon>Pseudomonadati</taxon>
        <taxon>Pseudomonadota</taxon>
        <taxon>Gammaproteobacteria</taxon>
        <taxon>Nevskiales</taxon>
        <taxon>Nevskiaceae</taxon>
        <taxon>Hydrocarboniphaga</taxon>
    </lineage>
</organism>
<accession>A0A1M5LQ95</accession>
<dbReference type="Gene3D" id="1.10.1740.10">
    <property type="match status" value="1"/>
</dbReference>
<dbReference type="Gene3D" id="3.90.400.10">
    <property type="entry name" value="Oligo-1,6-glucosidase, Domain 2"/>
    <property type="match status" value="1"/>
</dbReference>
<sequence length="620" mass="68923">MSTTQTDNADRQFDRRLSEQNSLLQHRLRQLYGHTPGFEPWYAQLLDQLRQLHRERSAALQALDAAREADPGWFQHQTMLGYCSYVDRFGGDLQGVRSRIDYLRELGVRYLHLLPFLRARAGDSDGGFAVASFDEIEPRLGSMEDLEALTADLRAAGISLCSDLVLNHVADDHPWAHAAAAGDAHHRAFFHCFADRTEPDAYEQTLVQIFPRTAPGNFTYVEALNAWVWTTFFPYQWDLNYANPAVFAEIAQAMLRLANRGVDVFRLDSAPYIWKRPGTDCRNQPEAHWVLQALRAVAKLVAPGVLLKAEAIVPTPELAPYFGTGDAHGRECDLAYHSSAMAACWAAVAEQRTDLLQSVIASMPPLPARGSWITYIRCHDDIGWNVLRPDAEANGGLQRLSKVARFYSGVDADSFAEGTSFQADDADGIHGSNGMSASLLGRNRARSTLEREQAERRLHLLHGVALTLGGLPLLYMGDELGMTNDDSDDSRAAQKIDGRWLQRPPLDLTRLQQRHDPDTEAGRLYQRLRNMIQLRGHLASLSADAPLTLLPSAQPALLAYQRGGDFVMLANFSSEALQIDLSSLGLDAGATWHDRLANASVSTTSLTLDAWSQRWLQRIG</sequence>
<name>A0A1M5LQ95_9GAMM</name>
<dbReference type="PANTHER" id="PTHR10357:SF213">
    <property type="entry name" value="ALPHA AMYLASE CATALYTIC REGION"/>
    <property type="match status" value="1"/>
</dbReference>
<dbReference type="Pfam" id="PF00128">
    <property type="entry name" value="Alpha-amylase"/>
    <property type="match status" value="1"/>
</dbReference>
<keyword evidence="4" id="KW-1185">Reference proteome</keyword>
<keyword evidence="1" id="KW-0175">Coiled coil</keyword>
<evidence type="ECO:0000256" key="1">
    <source>
        <dbReference type="SAM" id="Coils"/>
    </source>
</evidence>
<feature type="domain" description="Glycosyl hydrolase family 13 catalytic" evidence="2">
    <location>
        <begin position="83"/>
        <end position="535"/>
    </location>
</feature>
<dbReference type="SMR" id="A0A1M5LQ95"/>
<dbReference type="SMART" id="SM00642">
    <property type="entry name" value="Aamy"/>
    <property type="match status" value="1"/>
</dbReference>
<proteinExistence type="predicted"/>
<dbReference type="EMBL" id="FQWZ01000002">
    <property type="protein sequence ID" value="SHG67257.1"/>
    <property type="molecule type" value="Genomic_DNA"/>
</dbReference>
<dbReference type="RefSeq" id="WP_072894865.1">
    <property type="nucleotide sequence ID" value="NZ_FQWZ01000002.1"/>
</dbReference>
<gene>
    <name evidence="3" type="ORF">SAMN04488068_1035</name>
</gene>
<dbReference type="PANTHER" id="PTHR10357">
    <property type="entry name" value="ALPHA-AMYLASE FAMILY MEMBER"/>
    <property type="match status" value="1"/>
</dbReference>
<protein>
    <submittedName>
        <fullName evidence="3">Amylosucrase</fullName>
    </submittedName>
</protein>
<dbReference type="InterPro" id="IPR013780">
    <property type="entry name" value="Glyco_hydro_b"/>
</dbReference>